<dbReference type="PANTHER" id="PTHR38706">
    <property type="entry name" value="SI:CH211-198C19.1-RELATED"/>
    <property type="match status" value="1"/>
</dbReference>
<reference evidence="1" key="1">
    <citation type="submission" date="2018-07" db="EMBL/GenBank/DDBJ databases">
        <title>Comparative genomics of catfishes provides insights into carnivory and benthic adaptation.</title>
        <authorList>
            <person name="Zhang Y."/>
            <person name="Wang D."/>
            <person name="Peng Z."/>
            <person name="Zheng S."/>
            <person name="Shao F."/>
            <person name="Tao W."/>
        </authorList>
    </citation>
    <scope>NUCLEOTIDE SEQUENCE</scope>
    <source>
        <strain evidence="1">Chongqing</strain>
    </source>
</reference>
<dbReference type="Proteomes" id="UP001205998">
    <property type="component" value="Unassembled WGS sequence"/>
</dbReference>
<dbReference type="EMBL" id="MU551567">
    <property type="protein sequence ID" value="KAI5625185.1"/>
    <property type="molecule type" value="Genomic_DNA"/>
</dbReference>
<evidence type="ECO:0000313" key="2">
    <source>
        <dbReference type="Proteomes" id="UP001205998"/>
    </source>
</evidence>
<gene>
    <name evidence="1" type="ORF">C0J50_15300</name>
</gene>
<keyword evidence="2" id="KW-1185">Reference proteome</keyword>
<evidence type="ECO:0000313" key="1">
    <source>
        <dbReference type="EMBL" id="KAI5625185.1"/>
    </source>
</evidence>
<protein>
    <submittedName>
        <fullName evidence="1">Uncharacterized protein</fullName>
    </submittedName>
</protein>
<accession>A0AAD5AZZ0</accession>
<organism evidence="1 2">
    <name type="scientific">Silurus asotus</name>
    <name type="common">Amur catfish</name>
    <name type="synonym">Parasilurus asotus</name>
    <dbReference type="NCBI Taxonomy" id="30991"/>
    <lineage>
        <taxon>Eukaryota</taxon>
        <taxon>Metazoa</taxon>
        <taxon>Chordata</taxon>
        <taxon>Craniata</taxon>
        <taxon>Vertebrata</taxon>
        <taxon>Euteleostomi</taxon>
        <taxon>Actinopterygii</taxon>
        <taxon>Neopterygii</taxon>
        <taxon>Teleostei</taxon>
        <taxon>Ostariophysi</taxon>
        <taxon>Siluriformes</taxon>
        <taxon>Siluridae</taxon>
        <taxon>Silurus</taxon>
    </lineage>
</organism>
<dbReference type="AlphaFoldDB" id="A0AAD5AZZ0"/>
<comment type="caution">
    <text evidence="1">The sequence shown here is derived from an EMBL/GenBank/DDBJ whole genome shotgun (WGS) entry which is preliminary data.</text>
</comment>
<name>A0AAD5AZZ0_SILAS</name>
<proteinExistence type="predicted"/>
<sequence>MAELQTLNELDHLRNTEFGRPPPRHGLKLLYWFAKNCLSFDDNKRMCWRFDPDDGEYGFHLFENRYNINGDQLLPDKDLPYYEVGNLSKSGAGDLPKYVRKNYTSHHDESNKDRIIVSVDEEWFDEVYITEHQGQASYNADATYRISRGLLMIIQRLTLKGFLSDMDC</sequence>
<dbReference type="PANTHER" id="PTHR38706:SF2">
    <property type="match status" value="1"/>
</dbReference>